<evidence type="ECO:0000313" key="3">
    <source>
        <dbReference type="EMBL" id="GJD96684.1"/>
    </source>
</evidence>
<dbReference type="EMBL" id="BPQP01000066">
    <property type="protein sequence ID" value="GJD96684.1"/>
    <property type="molecule type" value="Genomic_DNA"/>
</dbReference>
<dbReference type="CDD" id="cd11067">
    <property type="entry name" value="CYP152"/>
    <property type="match status" value="1"/>
</dbReference>
<accession>A0ABQ4S0R8</accession>
<evidence type="ECO:0000313" key="4">
    <source>
        <dbReference type="Proteomes" id="UP001055125"/>
    </source>
</evidence>
<comment type="cofactor">
    <cofactor evidence="1">
        <name>heme</name>
        <dbReference type="ChEBI" id="CHEBI:30413"/>
    </cofactor>
</comment>
<dbReference type="RefSeq" id="WP_238245774.1">
    <property type="nucleotide sequence ID" value="NZ_BPQP01000066.1"/>
</dbReference>
<keyword evidence="4" id="KW-1185">Reference proteome</keyword>
<reference evidence="3" key="1">
    <citation type="journal article" date="2021" name="Front. Microbiol.">
        <title>Comprehensive Comparative Genomics and Phenotyping of Methylobacterium Species.</title>
        <authorList>
            <person name="Alessa O."/>
            <person name="Ogura Y."/>
            <person name="Fujitani Y."/>
            <person name="Takami H."/>
            <person name="Hayashi T."/>
            <person name="Sahin N."/>
            <person name="Tani A."/>
        </authorList>
    </citation>
    <scope>NUCLEOTIDE SEQUENCE</scope>
    <source>
        <strain evidence="3">DSM 19015</strain>
    </source>
</reference>
<evidence type="ECO:0000256" key="1">
    <source>
        <dbReference type="ARBA" id="ARBA00001971"/>
    </source>
</evidence>
<reference evidence="3" key="2">
    <citation type="submission" date="2021-08" db="EMBL/GenBank/DDBJ databases">
        <authorList>
            <person name="Tani A."/>
            <person name="Ola A."/>
            <person name="Ogura Y."/>
            <person name="Katsura K."/>
            <person name="Hayashi T."/>
        </authorList>
    </citation>
    <scope>NUCLEOTIDE SEQUENCE</scope>
    <source>
        <strain evidence="3">DSM 19015</strain>
    </source>
</reference>
<dbReference type="PRINTS" id="PR00463">
    <property type="entry name" value="EP450I"/>
</dbReference>
<protein>
    <submittedName>
        <fullName evidence="3">Fatty-acid peroxygenase</fullName>
    </submittedName>
</protein>
<dbReference type="InterPro" id="IPR002401">
    <property type="entry name" value="Cyt_P450_E_grp-I"/>
</dbReference>
<proteinExistence type="inferred from homology"/>
<dbReference type="Gene3D" id="1.10.630.10">
    <property type="entry name" value="Cytochrome P450"/>
    <property type="match status" value="1"/>
</dbReference>
<comment type="similarity">
    <text evidence="2">Belongs to the cytochrome P450 family.</text>
</comment>
<dbReference type="InterPro" id="IPR001128">
    <property type="entry name" value="Cyt_P450"/>
</dbReference>
<sequence length="414" mass="46602">MSEIPRDPHPDATLALLREGYGYIPSRCRAYGSDLFATRLMLKRAVCMTGPGAAAQFYRADQLTRRNALPRVSFALIQDNGSVMVLDGEAHRRRKAMFLSLMGPAAARRLAEATARHWRRAAARWATMDRVVLFHEAHVPFCAAVCEWAGLPLTQAEAEQRAGEFEAMVEGTGSVGPRNWRGHALRARTERWMRETIRQVRAGTREAPEGSALQVIARHVDANGEPLDVTIAAVELINVLRPTVANARYLTFAAHALHLYPETREALQSGDAAAVERFVQEVRRFYPFIPFIGGRVLAPFAFQGHDFAEGDWVLMDLYGTNRDPRTWESPDDFRPERFERWNRDPNSLIPQGGGEPEAGHRCPGEWITIEQMKAVVPILAREMRFTVPEQDLTIPLDRIPAMPRDGFVMTQVRV</sequence>
<dbReference type="SUPFAM" id="SSF48264">
    <property type="entry name" value="Cytochrome P450"/>
    <property type="match status" value="1"/>
</dbReference>
<organism evidence="3 4">
    <name type="scientific">Methylobacterium iners</name>
    <dbReference type="NCBI Taxonomy" id="418707"/>
    <lineage>
        <taxon>Bacteria</taxon>
        <taxon>Pseudomonadati</taxon>
        <taxon>Pseudomonadota</taxon>
        <taxon>Alphaproteobacteria</taxon>
        <taxon>Hyphomicrobiales</taxon>
        <taxon>Methylobacteriaceae</taxon>
        <taxon>Methylobacterium</taxon>
    </lineage>
</organism>
<dbReference type="InterPro" id="IPR036396">
    <property type="entry name" value="Cyt_P450_sf"/>
</dbReference>
<name>A0ABQ4S0R8_9HYPH</name>
<dbReference type="Pfam" id="PF00067">
    <property type="entry name" value="p450"/>
    <property type="match status" value="1"/>
</dbReference>
<comment type="caution">
    <text evidence="3">The sequence shown here is derived from an EMBL/GenBank/DDBJ whole genome shotgun (WGS) entry which is preliminary data.</text>
</comment>
<gene>
    <name evidence="3" type="primary">cypC</name>
    <name evidence="3" type="ORF">OCOJLMKI_3908</name>
</gene>
<dbReference type="Proteomes" id="UP001055125">
    <property type="component" value="Unassembled WGS sequence"/>
</dbReference>
<dbReference type="PANTHER" id="PTHR46696:SF1">
    <property type="entry name" value="CYTOCHROME P450 YJIB-RELATED"/>
    <property type="match status" value="1"/>
</dbReference>
<evidence type="ECO:0000256" key="2">
    <source>
        <dbReference type="ARBA" id="ARBA00010617"/>
    </source>
</evidence>
<dbReference type="PANTHER" id="PTHR46696">
    <property type="entry name" value="P450, PUTATIVE (EUROFUNG)-RELATED"/>
    <property type="match status" value="1"/>
</dbReference>